<accession>A0AAV4DNE0</accession>
<dbReference type="AlphaFoldDB" id="A0AAV4DNE0"/>
<evidence type="ECO:0000313" key="2">
    <source>
        <dbReference type="Proteomes" id="UP000735302"/>
    </source>
</evidence>
<name>A0AAV4DNE0_9GAST</name>
<keyword evidence="2" id="KW-1185">Reference proteome</keyword>
<reference evidence="1 2" key="1">
    <citation type="journal article" date="2021" name="Elife">
        <title>Chloroplast acquisition without the gene transfer in kleptoplastic sea slugs, Plakobranchus ocellatus.</title>
        <authorList>
            <person name="Maeda T."/>
            <person name="Takahashi S."/>
            <person name="Yoshida T."/>
            <person name="Shimamura S."/>
            <person name="Takaki Y."/>
            <person name="Nagai Y."/>
            <person name="Toyoda A."/>
            <person name="Suzuki Y."/>
            <person name="Arimoto A."/>
            <person name="Ishii H."/>
            <person name="Satoh N."/>
            <person name="Nishiyama T."/>
            <person name="Hasebe M."/>
            <person name="Maruyama T."/>
            <person name="Minagawa J."/>
            <person name="Obokata J."/>
            <person name="Shigenobu S."/>
        </authorList>
    </citation>
    <scope>NUCLEOTIDE SEQUENCE [LARGE SCALE GENOMIC DNA]</scope>
</reference>
<evidence type="ECO:0000313" key="1">
    <source>
        <dbReference type="EMBL" id="GFO45607.1"/>
    </source>
</evidence>
<dbReference type="EMBL" id="BLXT01008064">
    <property type="protein sequence ID" value="GFO45607.1"/>
    <property type="molecule type" value="Genomic_DNA"/>
</dbReference>
<protein>
    <submittedName>
        <fullName evidence="1">Uncharacterized protein</fullName>
    </submittedName>
</protein>
<dbReference type="Proteomes" id="UP000735302">
    <property type="component" value="Unassembled WGS sequence"/>
</dbReference>
<organism evidence="1 2">
    <name type="scientific">Plakobranchus ocellatus</name>
    <dbReference type="NCBI Taxonomy" id="259542"/>
    <lineage>
        <taxon>Eukaryota</taxon>
        <taxon>Metazoa</taxon>
        <taxon>Spiralia</taxon>
        <taxon>Lophotrochozoa</taxon>
        <taxon>Mollusca</taxon>
        <taxon>Gastropoda</taxon>
        <taxon>Heterobranchia</taxon>
        <taxon>Euthyneura</taxon>
        <taxon>Panpulmonata</taxon>
        <taxon>Sacoglossa</taxon>
        <taxon>Placobranchoidea</taxon>
        <taxon>Plakobranchidae</taxon>
        <taxon>Plakobranchus</taxon>
    </lineage>
</organism>
<sequence length="118" mass="13446">MISGFQVPFRPGRLRGARTRDRKVLADVRTNPLTIVPPMNPVSYRLSTISCYRALWPSWNRARSDGIEPQTEGKLLKKLRTTSNNFTTTAVLILPRIFRTSLKMSANLSISNKCFKFC</sequence>
<proteinExistence type="predicted"/>
<comment type="caution">
    <text evidence="1">The sequence shown here is derived from an EMBL/GenBank/DDBJ whole genome shotgun (WGS) entry which is preliminary data.</text>
</comment>
<gene>
    <name evidence="1" type="ORF">PoB_007211200</name>
</gene>